<reference evidence="3 4" key="1">
    <citation type="submission" date="2019-05" db="EMBL/GenBank/DDBJ databases">
        <title>Another draft genome of Portunus trituberculatus and its Hox gene families provides insights of decapod evolution.</title>
        <authorList>
            <person name="Jeong J.-H."/>
            <person name="Song I."/>
            <person name="Kim S."/>
            <person name="Choi T."/>
            <person name="Kim D."/>
            <person name="Ryu S."/>
            <person name="Kim W."/>
        </authorList>
    </citation>
    <scope>NUCLEOTIDE SEQUENCE [LARGE SCALE GENOMIC DNA]</scope>
    <source>
        <tissue evidence="3">Muscle</tissue>
    </source>
</reference>
<dbReference type="EMBL" id="VSRR010038102">
    <property type="protein sequence ID" value="MPC74038.1"/>
    <property type="molecule type" value="Genomic_DNA"/>
</dbReference>
<sequence length="82" mass="9401">MRAFCSTALRDGAGEWQQMGQGQLPSIDYSSPRRGDTTRTPNKKERQRRARNEATFGTPIDDMLTTEFDFESNLALFDKQVR</sequence>
<evidence type="ECO:0000313" key="4">
    <source>
        <dbReference type="Proteomes" id="UP000324222"/>
    </source>
</evidence>
<feature type="domain" description="DFDF" evidence="2">
    <location>
        <begin position="56"/>
        <end position="82"/>
    </location>
</feature>
<keyword evidence="4" id="KW-1185">Reference proteome</keyword>
<dbReference type="PROSITE" id="PS51512">
    <property type="entry name" value="DFDF"/>
    <property type="match status" value="1"/>
</dbReference>
<dbReference type="OrthoDB" id="10030313at2759"/>
<accession>A0A5B7HZA3</accession>
<organism evidence="3 4">
    <name type="scientific">Portunus trituberculatus</name>
    <name type="common">Swimming crab</name>
    <name type="synonym">Neptunus trituberculatus</name>
    <dbReference type="NCBI Taxonomy" id="210409"/>
    <lineage>
        <taxon>Eukaryota</taxon>
        <taxon>Metazoa</taxon>
        <taxon>Ecdysozoa</taxon>
        <taxon>Arthropoda</taxon>
        <taxon>Crustacea</taxon>
        <taxon>Multicrustacea</taxon>
        <taxon>Malacostraca</taxon>
        <taxon>Eumalacostraca</taxon>
        <taxon>Eucarida</taxon>
        <taxon>Decapoda</taxon>
        <taxon>Pleocyemata</taxon>
        <taxon>Brachyura</taxon>
        <taxon>Eubrachyura</taxon>
        <taxon>Portunoidea</taxon>
        <taxon>Portunidae</taxon>
        <taxon>Portuninae</taxon>
        <taxon>Portunus</taxon>
    </lineage>
</organism>
<comment type="caution">
    <text evidence="3">The sequence shown here is derived from an EMBL/GenBank/DDBJ whole genome shotgun (WGS) entry which is preliminary data.</text>
</comment>
<dbReference type="Proteomes" id="UP000324222">
    <property type="component" value="Unassembled WGS sequence"/>
</dbReference>
<evidence type="ECO:0000313" key="3">
    <source>
        <dbReference type="EMBL" id="MPC74038.1"/>
    </source>
</evidence>
<name>A0A5B7HZA3_PORTR</name>
<evidence type="ECO:0000256" key="1">
    <source>
        <dbReference type="SAM" id="MobiDB-lite"/>
    </source>
</evidence>
<dbReference type="InterPro" id="IPR025762">
    <property type="entry name" value="DFDF"/>
</dbReference>
<gene>
    <name evidence="3" type="primary">EDC3_1</name>
    <name evidence="3" type="ORF">E2C01_068383</name>
</gene>
<proteinExistence type="predicted"/>
<feature type="region of interest" description="Disordered" evidence="1">
    <location>
        <begin position="11"/>
        <end position="56"/>
    </location>
</feature>
<evidence type="ECO:0000259" key="2">
    <source>
        <dbReference type="PROSITE" id="PS51512"/>
    </source>
</evidence>
<protein>
    <submittedName>
        <fullName evidence="3">Enhancer of mRNA-decapping protein 3</fullName>
    </submittedName>
</protein>
<dbReference type="AlphaFoldDB" id="A0A5B7HZA3"/>